<dbReference type="InterPro" id="IPR041239">
    <property type="entry name" value="DUF5605"/>
</dbReference>
<dbReference type="Gene3D" id="2.60.40.3950">
    <property type="match status" value="1"/>
</dbReference>
<dbReference type="Pfam" id="PF16586">
    <property type="entry name" value="DUF5060"/>
    <property type="match status" value="1"/>
</dbReference>
<dbReference type="Pfam" id="PF13204">
    <property type="entry name" value="Apiosidase"/>
    <property type="match status" value="1"/>
</dbReference>
<dbReference type="InterPro" id="IPR017853">
    <property type="entry name" value="GH"/>
</dbReference>
<protein>
    <submittedName>
        <fullName evidence="5">DUF5060 domain-containing protein</fullName>
    </submittedName>
</protein>
<dbReference type="Gene3D" id="2.60.40.10">
    <property type="entry name" value="Immunoglobulins"/>
    <property type="match status" value="1"/>
</dbReference>
<dbReference type="PANTHER" id="PTHR37836:SF2">
    <property type="entry name" value="DUF4038 DOMAIN-CONTAINING PROTEIN"/>
    <property type="match status" value="1"/>
</dbReference>
<gene>
    <name evidence="5" type="ORF">GTP77_02160</name>
</gene>
<dbReference type="InterPro" id="IPR025277">
    <property type="entry name" value="Apiosidase-like_cat_dom"/>
</dbReference>
<dbReference type="InterPro" id="IPR013783">
    <property type="entry name" value="Ig-like_fold"/>
</dbReference>
<feature type="signal peptide" evidence="1">
    <location>
        <begin position="1"/>
        <end position="28"/>
    </location>
</feature>
<dbReference type="InterPro" id="IPR032260">
    <property type="entry name" value="DUF5060"/>
</dbReference>
<evidence type="ECO:0000259" key="4">
    <source>
        <dbReference type="Pfam" id="PF18310"/>
    </source>
</evidence>
<evidence type="ECO:0000313" key="5">
    <source>
        <dbReference type="EMBL" id="MYN06134.1"/>
    </source>
</evidence>
<accession>A0A7X4H7G6</accession>
<name>A0A7X4H7G6_9BURK</name>
<evidence type="ECO:0000256" key="1">
    <source>
        <dbReference type="SAM" id="SignalP"/>
    </source>
</evidence>
<dbReference type="AlphaFoldDB" id="A0A7X4H7G6"/>
<evidence type="ECO:0000259" key="2">
    <source>
        <dbReference type="Pfam" id="PF13204"/>
    </source>
</evidence>
<dbReference type="Pfam" id="PF18310">
    <property type="entry name" value="DUF5605"/>
    <property type="match status" value="1"/>
</dbReference>
<proteinExistence type="predicted"/>
<feature type="domain" description="DUF5060" evidence="3">
    <location>
        <begin position="34"/>
        <end position="100"/>
    </location>
</feature>
<dbReference type="PANTHER" id="PTHR37836">
    <property type="entry name" value="LMO1036 PROTEIN"/>
    <property type="match status" value="1"/>
</dbReference>
<dbReference type="InterPro" id="IPR006311">
    <property type="entry name" value="TAT_signal"/>
</dbReference>
<evidence type="ECO:0000259" key="3">
    <source>
        <dbReference type="Pfam" id="PF16586"/>
    </source>
</evidence>
<keyword evidence="6" id="KW-1185">Reference proteome</keyword>
<feature type="domain" description="DUF5605" evidence="4">
    <location>
        <begin position="437"/>
        <end position="523"/>
    </location>
</feature>
<dbReference type="Proteomes" id="UP000450676">
    <property type="component" value="Unassembled WGS sequence"/>
</dbReference>
<evidence type="ECO:0000313" key="6">
    <source>
        <dbReference type="Proteomes" id="UP000450676"/>
    </source>
</evidence>
<reference evidence="5 6" key="1">
    <citation type="submission" date="2019-12" db="EMBL/GenBank/DDBJ databases">
        <title>Novel species isolated from a subtropical stream in China.</title>
        <authorList>
            <person name="Lu H."/>
        </authorList>
    </citation>
    <scope>NUCLEOTIDE SEQUENCE [LARGE SCALE GENOMIC DNA]</scope>
    <source>
        <strain evidence="5 6">FT127W</strain>
    </source>
</reference>
<organism evidence="5 6">
    <name type="scientific">Pseudoduganella aquatica</name>
    <dbReference type="NCBI Taxonomy" id="2660641"/>
    <lineage>
        <taxon>Bacteria</taxon>
        <taxon>Pseudomonadati</taxon>
        <taxon>Pseudomonadota</taxon>
        <taxon>Betaproteobacteria</taxon>
        <taxon>Burkholderiales</taxon>
        <taxon>Oxalobacteraceae</taxon>
        <taxon>Telluria group</taxon>
        <taxon>Pseudoduganella</taxon>
    </lineage>
</organism>
<dbReference type="PROSITE" id="PS51318">
    <property type="entry name" value="TAT"/>
    <property type="match status" value="1"/>
</dbReference>
<dbReference type="Gene3D" id="3.20.20.80">
    <property type="entry name" value="Glycosidases"/>
    <property type="match status" value="1"/>
</dbReference>
<dbReference type="RefSeq" id="WP_161070527.1">
    <property type="nucleotide sequence ID" value="NZ_CP086370.1"/>
</dbReference>
<dbReference type="EMBL" id="WWCU01000002">
    <property type="protein sequence ID" value="MYN06134.1"/>
    <property type="molecule type" value="Genomic_DNA"/>
</dbReference>
<sequence length="528" mass="59890">MMSKRYFLKTAVAAAVALGAVLAAPWSAAASAVVERWGSTEIALSGPSAGNPFMEVELSATFRQGARTLTVAGFYDGDGQYKIRFMPPETGEWEYETQSNRAELSGRKGTLTAVAPSAGNHGPVRVKNTHHFAYEDGTPFWQVGTTSYAWAHQTEALEQQTLATLAGAPFNKLRMAVFPNQDVKNQPPRFPFPGQPPKGWDLTRFNPEFFRHIEQRVGQLRELGIEADLILFHPYDKGYWGFDSLPADVNERYLRYVVARLGAYRNVWWSMANEFDFLKAKSMAEWDSYFQIVQASDPYQHLRSIHNAFVFYNHTKPWVTHVSVQSGAIAEDFERAVLFRDVYNKPVVYDEVKYEGNFSRRWGQLKPEEMVLRFWEGAIAGTYVGHSESYEDPNGLVWLGKGGVLKGQSPPRLAFFRKILSESPPEGLEPIDKWQNHPFAGKHAQYYLGYFGLGKPRSWPFVLFKTGLKDGMKFRAEVIDTWNMKVTPVNGTFEIVKRDDYTFADKNGRSIALPGKPYMALRIVRVDQ</sequence>
<keyword evidence="1" id="KW-0732">Signal</keyword>
<dbReference type="SUPFAM" id="SSF51445">
    <property type="entry name" value="(Trans)glycosidases"/>
    <property type="match status" value="1"/>
</dbReference>
<comment type="caution">
    <text evidence="5">The sequence shown here is derived from an EMBL/GenBank/DDBJ whole genome shotgun (WGS) entry which is preliminary data.</text>
</comment>
<feature type="chain" id="PRO_5030994786" evidence="1">
    <location>
        <begin position="29"/>
        <end position="528"/>
    </location>
</feature>
<feature type="domain" description="Apiosidase-like catalytic" evidence="2">
    <location>
        <begin position="127"/>
        <end position="386"/>
    </location>
</feature>